<dbReference type="SUPFAM" id="SSF48452">
    <property type="entry name" value="TPR-like"/>
    <property type="match status" value="1"/>
</dbReference>
<keyword evidence="5" id="KW-0998">Cell outer membrane</keyword>
<name>A0A1N6GIR9_9BACT</name>
<dbReference type="STRING" id="536979.SAMN04488055_2796"/>
<evidence type="ECO:0000313" key="9">
    <source>
        <dbReference type="Proteomes" id="UP000185003"/>
    </source>
</evidence>
<keyword evidence="4" id="KW-0472">Membrane</keyword>
<dbReference type="Pfam" id="PF14322">
    <property type="entry name" value="SusD-like_3"/>
    <property type="match status" value="1"/>
</dbReference>
<dbReference type="OrthoDB" id="5694214at2"/>
<evidence type="ECO:0000313" key="8">
    <source>
        <dbReference type="EMBL" id="SIO07427.1"/>
    </source>
</evidence>
<evidence type="ECO:0000256" key="2">
    <source>
        <dbReference type="ARBA" id="ARBA00006275"/>
    </source>
</evidence>
<reference evidence="8 9" key="1">
    <citation type="submission" date="2016-11" db="EMBL/GenBank/DDBJ databases">
        <authorList>
            <person name="Jaros S."/>
            <person name="Januszkiewicz K."/>
            <person name="Wedrychowicz H."/>
        </authorList>
    </citation>
    <scope>NUCLEOTIDE SEQUENCE [LARGE SCALE GENOMIC DNA]</scope>
    <source>
        <strain evidence="8 9">DSM 24787</strain>
    </source>
</reference>
<evidence type="ECO:0000256" key="1">
    <source>
        <dbReference type="ARBA" id="ARBA00004442"/>
    </source>
</evidence>
<dbReference type="Gene3D" id="1.25.40.390">
    <property type="match status" value="1"/>
</dbReference>
<evidence type="ECO:0000259" key="6">
    <source>
        <dbReference type="Pfam" id="PF07980"/>
    </source>
</evidence>
<evidence type="ECO:0000256" key="5">
    <source>
        <dbReference type="ARBA" id="ARBA00023237"/>
    </source>
</evidence>
<evidence type="ECO:0000256" key="3">
    <source>
        <dbReference type="ARBA" id="ARBA00022729"/>
    </source>
</evidence>
<evidence type="ECO:0000259" key="7">
    <source>
        <dbReference type="Pfam" id="PF14322"/>
    </source>
</evidence>
<dbReference type="InterPro" id="IPR033985">
    <property type="entry name" value="SusD-like_N"/>
</dbReference>
<organism evidence="8 9">
    <name type="scientific">Chitinophaga niabensis</name>
    <dbReference type="NCBI Taxonomy" id="536979"/>
    <lineage>
        <taxon>Bacteria</taxon>
        <taxon>Pseudomonadati</taxon>
        <taxon>Bacteroidota</taxon>
        <taxon>Chitinophagia</taxon>
        <taxon>Chitinophagales</taxon>
        <taxon>Chitinophagaceae</taxon>
        <taxon>Chitinophaga</taxon>
    </lineage>
</organism>
<dbReference type="PROSITE" id="PS51257">
    <property type="entry name" value="PROKAR_LIPOPROTEIN"/>
    <property type="match status" value="1"/>
</dbReference>
<feature type="domain" description="RagB/SusD" evidence="6">
    <location>
        <begin position="286"/>
        <end position="588"/>
    </location>
</feature>
<dbReference type="AlphaFoldDB" id="A0A1N6GIR9"/>
<dbReference type="RefSeq" id="WP_074239821.1">
    <property type="nucleotide sequence ID" value="NZ_FSRA01000001.1"/>
</dbReference>
<gene>
    <name evidence="8" type="ORF">SAMN04488055_2796</name>
</gene>
<keyword evidence="3" id="KW-0732">Signal</keyword>
<dbReference type="InterPro" id="IPR011990">
    <property type="entry name" value="TPR-like_helical_dom_sf"/>
</dbReference>
<sequence>MKQLLIIIATALLLQSCTGKLDLQPKDQLTEKTTFTKYDNIKAYAWQFYEVFPAYAPASVNKEFDSDLFLNANPNSESNWIWQRIVIPSSSADYTDPYARIRAVNIMLDNLDKSSISDTDKDHWRSVGYFFRAYNYMNLVSKYGDITWVEKALTDGDVEELYAKRTPRAEVTQKMLEQLQWAEQHIKPAGDGPNTINVHVVRALISRFGLIEGTWRKYHNLGDPIPYLRASADAAAKLIAAFPNLHPNYDEEFNSESLANVPGILLYKQYDQTQVVHTLASLGRNSAGRWDLTKKAADMYLMTDGQTRWTSPLFAGDKSPYTEFRNRDKRLYYTVPPPFKVKVVHPSMNWQPSDNPAESEYFPVMAAISGPKNKTLPTLNWQGLVVRSEPHYVDFNDGQPFNVTYTGYRFYKFSNKIQMIQNFDVNDAPIFRMGEVMVNYAEAKYELGEFDQAIADQTINKLRTRAGVAALQTGAIPNDPTRDATITPVLWEIRRERAIELMGESFRFDDLRRWKKMEYAVTQKLGRWIKKGTDVPANSIIPIQNGATEGYIAYEKVPPAPFPEYYYFYPLPSNQIVLNPNLVQNPQWK</sequence>
<comment type="similarity">
    <text evidence="2">Belongs to the SusD family.</text>
</comment>
<dbReference type="Proteomes" id="UP000185003">
    <property type="component" value="Unassembled WGS sequence"/>
</dbReference>
<dbReference type="Pfam" id="PF07980">
    <property type="entry name" value="SusD_RagB"/>
    <property type="match status" value="1"/>
</dbReference>
<protein>
    <submittedName>
        <fullName evidence="8">Starch-binding associating with outer membrane</fullName>
    </submittedName>
</protein>
<feature type="domain" description="SusD-like N-terminal" evidence="7">
    <location>
        <begin position="62"/>
        <end position="184"/>
    </location>
</feature>
<proteinExistence type="inferred from homology"/>
<dbReference type="InterPro" id="IPR012944">
    <property type="entry name" value="SusD_RagB_dom"/>
</dbReference>
<evidence type="ECO:0000256" key="4">
    <source>
        <dbReference type="ARBA" id="ARBA00023136"/>
    </source>
</evidence>
<keyword evidence="9" id="KW-1185">Reference proteome</keyword>
<accession>A0A1N6GIR9</accession>
<dbReference type="EMBL" id="FSRA01000001">
    <property type="protein sequence ID" value="SIO07427.1"/>
    <property type="molecule type" value="Genomic_DNA"/>
</dbReference>
<comment type="subcellular location">
    <subcellularLocation>
        <location evidence="1">Cell outer membrane</location>
    </subcellularLocation>
</comment>
<dbReference type="GO" id="GO:0009279">
    <property type="term" value="C:cell outer membrane"/>
    <property type="evidence" value="ECO:0007669"/>
    <property type="project" value="UniProtKB-SubCell"/>
</dbReference>